<protein>
    <submittedName>
        <fullName evidence="1">Uncharacterized protein</fullName>
    </submittedName>
</protein>
<sequence>GHWIEDHRVIPNMMFNTETLWKYSFKTTQKKQDWWDSGVLPSLLWLVTTLQGNKATFLHYPRGAAKYQGEAVQRSLMEPHTHPNGNETEWANIDLIRNWFIKEFDSGTLYCEEPDNTGRQFRPKMENRKAAERHSLMECLNVIITLDHGVTTVKKNPDINEILLTNYLKFRDFVKFDIMDSGGSGMLLPKPGHEEGLYQVLKNAHHHLNIYKKEEFPEHFHFAKHEWVLLIVMYANSGYNINRQIILYFNKGDHGFDNVLTDMKTIFRALGPDFKKNHLTEPFDSVHIYPLMCKLLGITLEPHTGSLAVTHEMLMDS</sequence>
<dbReference type="InterPro" id="IPR002591">
    <property type="entry name" value="Phosphodiest/P_Trfase"/>
</dbReference>
<dbReference type="Gene3D" id="3.30.1360.180">
    <property type="match status" value="1"/>
</dbReference>
<dbReference type="AlphaFoldDB" id="H0XX57"/>
<name>H0XX57_OTOGA</name>
<dbReference type="GeneTree" id="ENSGT00940000163876"/>
<proteinExistence type="predicted"/>
<dbReference type="InterPro" id="IPR017850">
    <property type="entry name" value="Alkaline_phosphatase_core_sf"/>
</dbReference>
<dbReference type="Ensembl" id="ENSOGAT00000030128.1">
    <property type="protein sequence ID" value="ENSOGAP00000020700.1"/>
    <property type="gene ID" value="ENSOGAG00000034732.1"/>
</dbReference>
<dbReference type="OMA" id="GYMDIGW"/>
<dbReference type="EMBL" id="AAQR03078485">
    <property type="status" value="NOT_ANNOTATED_CDS"/>
    <property type="molecule type" value="Genomic_DNA"/>
</dbReference>
<organism evidence="1 2">
    <name type="scientific">Otolemur garnettii</name>
    <name type="common">Small-eared galago</name>
    <name type="synonym">Garnett's greater bushbaby</name>
    <dbReference type="NCBI Taxonomy" id="30611"/>
    <lineage>
        <taxon>Eukaryota</taxon>
        <taxon>Metazoa</taxon>
        <taxon>Chordata</taxon>
        <taxon>Craniata</taxon>
        <taxon>Vertebrata</taxon>
        <taxon>Euteleostomi</taxon>
        <taxon>Mammalia</taxon>
        <taxon>Eutheria</taxon>
        <taxon>Euarchontoglires</taxon>
        <taxon>Primates</taxon>
        <taxon>Strepsirrhini</taxon>
        <taxon>Lorisiformes</taxon>
        <taxon>Galagidae</taxon>
        <taxon>Otolemur</taxon>
    </lineage>
</organism>
<reference evidence="2" key="1">
    <citation type="submission" date="2011-03" db="EMBL/GenBank/DDBJ databases">
        <title>Version 3 of the genome sequence of Otolemur garnettii (Bushbaby).</title>
        <authorList>
            <consortium name="The Broad Institute Genome Sequencing Platform"/>
            <person name="Di Palma F."/>
            <person name="Johnson J."/>
            <person name="Lander E.S."/>
            <person name="Lindblad-Toh K."/>
            <person name="Jaffe D.B."/>
            <person name="Gnerre S."/>
            <person name="MacCallum I."/>
            <person name="Przybylski D."/>
            <person name="Ribeiro F.J."/>
            <person name="Burton J.N."/>
            <person name="Walker B.J."/>
            <person name="Sharpe T."/>
            <person name="Hall G."/>
        </authorList>
    </citation>
    <scope>NUCLEOTIDE SEQUENCE [LARGE SCALE GENOMIC DNA]</scope>
</reference>
<accession>H0XX57</accession>
<dbReference type="STRING" id="30611.ENSOGAP00000020700"/>
<dbReference type="Gene3D" id="3.40.720.10">
    <property type="entry name" value="Alkaline Phosphatase, subunit A"/>
    <property type="match status" value="1"/>
</dbReference>
<dbReference type="HOGENOM" id="CLU_017594_1_0_1"/>
<dbReference type="PANTHER" id="PTHR10151">
    <property type="entry name" value="ECTONUCLEOTIDE PYROPHOSPHATASE/PHOSPHODIESTERASE"/>
    <property type="match status" value="1"/>
</dbReference>
<evidence type="ECO:0000313" key="1">
    <source>
        <dbReference type="Ensembl" id="ENSOGAP00000020700.1"/>
    </source>
</evidence>
<dbReference type="PANTHER" id="PTHR10151:SF65">
    <property type="entry name" value="ECTONUCLEOTIDE PYROPHOSPHATASE_PHOSPHODIESTERASE FAMILY MEMBER 7-LIKE PRECURSOR"/>
    <property type="match status" value="1"/>
</dbReference>
<evidence type="ECO:0000313" key="2">
    <source>
        <dbReference type="Proteomes" id="UP000005225"/>
    </source>
</evidence>
<reference evidence="1" key="3">
    <citation type="submission" date="2025-09" db="UniProtKB">
        <authorList>
            <consortium name="Ensembl"/>
        </authorList>
    </citation>
    <scope>IDENTIFICATION</scope>
</reference>
<dbReference type="eggNOG" id="KOG2645">
    <property type="taxonomic scope" value="Eukaryota"/>
</dbReference>
<dbReference type="SUPFAM" id="SSF53649">
    <property type="entry name" value="Alkaline phosphatase-like"/>
    <property type="match status" value="1"/>
</dbReference>
<reference evidence="1" key="2">
    <citation type="submission" date="2025-08" db="UniProtKB">
        <authorList>
            <consortium name="Ensembl"/>
        </authorList>
    </citation>
    <scope>IDENTIFICATION</scope>
</reference>
<dbReference type="InParanoid" id="H0XX57"/>
<keyword evidence="2" id="KW-1185">Reference proteome</keyword>
<dbReference type="Pfam" id="PF01663">
    <property type="entry name" value="Phosphodiest"/>
    <property type="match status" value="1"/>
</dbReference>
<dbReference type="EMBL" id="AAQR03078486">
    <property type="status" value="NOT_ANNOTATED_CDS"/>
    <property type="molecule type" value="Genomic_DNA"/>
</dbReference>
<dbReference type="Proteomes" id="UP000005225">
    <property type="component" value="Unassembled WGS sequence"/>
</dbReference>